<evidence type="ECO:0000313" key="2">
    <source>
        <dbReference type="EMBL" id="ORX70690.1"/>
    </source>
</evidence>
<dbReference type="PANTHER" id="PTHR41390:SF1">
    <property type="entry name" value="NADH-UBIQUINONE OXIDOREDUCTASE 213 KDA SUBUNIT"/>
    <property type="match status" value="1"/>
</dbReference>
<dbReference type="AlphaFoldDB" id="A0A1Y1WAX1"/>
<proteinExistence type="predicted"/>
<feature type="transmembrane region" description="Helical" evidence="1">
    <location>
        <begin position="14"/>
        <end position="35"/>
    </location>
</feature>
<protein>
    <submittedName>
        <fullName evidence="2">Uncharacterized protein</fullName>
    </submittedName>
</protein>
<dbReference type="EMBL" id="MCFD01000005">
    <property type="protein sequence ID" value="ORX70690.1"/>
    <property type="molecule type" value="Genomic_DNA"/>
</dbReference>
<dbReference type="GeneID" id="63803917"/>
<dbReference type="STRING" id="61395.A0A1Y1WAX1"/>
<sequence length="258" mass="28952">MPNVLADRDSRNRIILGTLGLAVTGGVVGMNIAILRNLQPIARHATTMAMNWSLYGVLFFTSREIMLIEQKSKNEPLNLRFSQTRDSDELFSSTIAGGLTGGLLALITRGRRSVPTGVALFAAISGTSQYCYTRLNRRRQEMILQSKHHNGSESTGGSTTAAAAEKEVAVENVADEEADDESQSIIAKLRRALTTDPIERLPDWFPIRRIQSDEYRQMLMTRREEIKLELGHIRRLVANMDQREELLLKRLREVESNG</sequence>
<accession>A0A1Y1WAX1</accession>
<dbReference type="RefSeq" id="XP_040744269.1">
    <property type="nucleotide sequence ID" value="XM_040887269.1"/>
</dbReference>
<feature type="non-terminal residue" evidence="2">
    <location>
        <position position="258"/>
    </location>
</feature>
<dbReference type="OrthoDB" id="5565730at2759"/>
<keyword evidence="1" id="KW-0472">Membrane</keyword>
<reference evidence="2 3" key="1">
    <citation type="submission" date="2016-07" db="EMBL/GenBank/DDBJ databases">
        <title>Pervasive Adenine N6-methylation of Active Genes in Fungi.</title>
        <authorList>
            <consortium name="DOE Joint Genome Institute"/>
            <person name="Mondo S.J."/>
            <person name="Dannebaum R.O."/>
            <person name="Kuo R.C."/>
            <person name="Labutti K."/>
            <person name="Haridas S."/>
            <person name="Kuo A."/>
            <person name="Salamov A."/>
            <person name="Ahrendt S.R."/>
            <person name="Lipzen A."/>
            <person name="Sullivan W."/>
            <person name="Andreopoulos W.B."/>
            <person name="Clum A."/>
            <person name="Lindquist E."/>
            <person name="Daum C."/>
            <person name="Ramamoorthy G.K."/>
            <person name="Gryganskyi A."/>
            <person name="Culley D."/>
            <person name="Magnuson J.K."/>
            <person name="James T.Y."/>
            <person name="O'Malley M.A."/>
            <person name="Stajich J.E."/>
            <person name="Spatafora J.W."/>
            <person name="Visel A."/>
            <person name="Grigoriev I.V."/>
        </authorList>
    </citation>
    <scope>NUCLEOTIDE SEQUENCE [LARGE SCALE GENOMIC DNA]</scope>
    <source>
        <strain evidence="2 3">ATCC 12442</strain>
    </source>
</reference>
<evidence type="ECO:0000256" key="1">
    <source>
        <dbReference type="SAM" id="Phobius"/>
    </source>
</evidence>
<keyword evidence="3" id="KW-1185">Reference proteome</keyword>
<keyword evidence="1" id="KW-0812">Transmembrane</keyword>
<keyword evidence="1" id="KW-1133">Transmembrane helix</keyword>
<name>A0A1Y1WAX1_9FUNG</name>
<comment type="caution">
    <text evidence="2">The sequence shown here is derived from an EMBL/GenBank/DDBJ whole genome shotgun (WGS) entry which is preliminary data.</text>
</comment>
<gene>
    <name evidence="2" type="ORF">DL89DRAFT_266860</name>
</gene>
<organism evidence="2 3">
    <name type="scientific">Linderina pennispora</name>
    <dbReference type="NCBI Taxonomy" id="61395"/>
    <lineage>
        <taxon>Eukaryota</taxon>
        <taxon>Fungi</taxon>
        <taxon>Fungi incertae sedis</taxon>
        <taxon>Zoopagomycota</taxon>
        <taxon>Kickxellomycotina</taxon>
        <taxon>Kickxellomycetes</taxon>
        <taxon>Kickxellales</taxon>
        <taxon>Kickxellaceae</taxon>
        <taxon>Linderina</taxon>
    </lineage>
</organism>
<dbReference type="Proteomes" id="UP000193922">
    <property type="component" value="Unassembled WGS sequence"/>
</dbReference>
<dbReference type="PANTHER" id="PTHR41390">
    <property type="entry name" value="CHROMOSOME 7, WHOLE GENOME SHOTGUN SEQUENCE"/>
    <property type="match status" value="1"/>
</dbReference>
<evidence type="ECO:0000313" key="3">
    <source>
        <dbReference type="Proteomes" id="UP000193922"/>
    </source>
</evidence>